<comment type="caution">
    <text evidence="1">The sequence shown here is derived from an EMBL/GenBank/DDBJ whole genome shotgun (WGS) entry which is preliminary data.</text>
</comment>
<keyword evidence="2" id="KW-1185">Reference proteome</keyword>
<organism evidence="1 2">
    <name type="scientific">Parelaphostrongylus tenuis</name>
    <name type="common">Meningeal worm</name>
    <dbReference type="NCBI Taxonomy" id="148309"/>
    <lineage>
        <taxon>Eukaryota</taxon>
        <taxon>Metazoa</taxon>
        <taxon>Ecdysozoa</taxon>
        <taxon>Nematoda</taxon>
        <taxon>Chromadorea</taxon>
        <taxon>Rhabditida</taxon>
        <taxon>Rhabditina</taxon>
        <taxon>Rhabditomorpha</taxon>
        <taxon>Strongyloidea</taxon>
        <taxon>Metastrongylidae</taxon>
        <taxon>Parelaphostrongylus</taxon>
    </lineage>
</organism>
<sequence>MFSEGDFEYKVPTTEEPAHLISIDFLCDIILSDDFYCKQLPNGHRILHTSVGNIVTGNAPQVIELTITSIQLESLANSAQHWTFDAIENVGNWKPSASWTILQTKMMRSASNSSMKVSYTSLCKGASFKLR</sequence>
<proteinExistence type="predicted"/>
<name>A0AAD5R2T7_PARTN</name>
<evidence type="ECO:0000313" key="2">
    <source>
        <dbReference type="Proteomes" id="UP001196413"/>
    </source>
</evidence>
<protein>
    <submittedName>
        <fullName evidence="1">Uncharacterized protein</fullName>
    </submittedName>
</protein>
<dbReference type="AlphaFoldDB" id="A0AAD5R2T7"/>
<accession>A0AAD5R2T7</accession>
<evidence type="ECO:0000313" key="1">
    <source>
        <dbReference type="EMBL" id="KAJ1368472.1"/>
    </source>
</evidence>
<dbReference type="Proteomes" id="UP001196413">
    <property type="component" value="Unassembled WGS sequence"/>
</dbReference>
<dbReference type="EMBL" id="JAHQIW010006200">
    <property type="protein sequence ID" value="KAJ1368472.1"/>
    <property type="molecule type" value="Genomic_DNA"/>
</dbReference>
<reference evidence="1" key="1">
    <citation type="submission" date="2021-06" db="EMBL/GenBank/DDBJ databases">
        <title>Parelaphostrongylus tenuis whole genome reference sequence.</title>
        <authorList>
            <person name="Garwood T.J."/>
            <person name="Larsen P.A."/>
            <person name="Fountain-Jones N.M."/>
            <person name="Garbe J.R."/>
            <person name="Macchietto M.G."/>
            <person name="Kania S.A."/>
            <person name="Gerhold R.W."/>
            <person name="Richards J.E."/>
            <person name="Wolf T.M."/>
        </authorList>
    </citation>
    <scope>NUCLEOTIDE SEQUENCE</scope>
    <source>
        <strain evidence="1">MNPRO001-30</strain>
        <tissue evidence="1">Meninges</tissue>
    </source>
</reference>
<gene>
    <name evidence="1" type="ORF">KIN20_029607</name>
</gene>